<dbReference type="PROSITE" id="PS50294">
    <property type="entry name" value="WD_REPEATS_REGION"/>
    <property type="match status" value="1"/>
</dbReference>
<dbReference type="SUPFAM" id="SSF50978">
    <property type="entry name" value="WD40 repeat-like"/>
    <property type="match status" value="1"/>
</dbReference>
<reference evidence="5" key="1">
    <citation type="submission" date="2021-05" db="EMBL/GenBank/DDBJ databases">
        <title>Complete genome sequence of the cellulolytic planctomycete Telmatocola sphagniphila SP2T and characterization of the first cellulase from planctomycetes.</title>
        <authorList>
            <person name="Rakitin A.L."/>
            <person name="Beletsky A.V."/>
            <person name="Naumoff D.G."/>
            <person name="Kulichevskaya I.S."/>
            <person name="Mardanov A.V."/>
            <person name="Ravin N.V."/>
            <person name="Dedysh S.N."/>
        </authorList>
    </citation>
    <scope>NUCLEOTIDE SEQUENCE</scope>
    <source>
        <strain evidence="5">SP2T</strain>
    </source>
</reference>
<evidence type="ECO:0008006" key="7">
    <source>
        <dbReference type="Google" id="ProtNLM"/>
    </source>
</evidence>
<dbReference type="InterPro" id="IPR036322">
    <property type="entry name" value="WD40_repeat_dom_sf"/>
</dbReference>
<dbReference type="Proteomes" id="UP000676194">
    <property type="component" value="Chromosome"/>
</dbReference>
<evidence type="ECO:0000256" key="1">
    <source>
        <dbReference type="ARBA" id="ARBA00022574"/>
    </source>
</evidence>
<dbReference type="SMART" id="SM00320">
    <property type="entry name" value="WD40"/>
    <property type="match status" value="1"/>
</dbReference>
<dbReference type="KEGG" id="tsph:KIH39_08455"/>
<gene>
    <name evidence="5" type="ORF">KIH39_08455</name>
</gene>
<feature type="signal peptide" evidence="4">
    <location>
        <begin position="1"/>
        <end position="29"/>
    </location>
</feature>
<evidence type="ECO:0000313" key="5">
    <source>
        <dbReference type="EMBL" id="QVL33923.1"/>
    </source>
</evidence>
<evidence type="ECO:0000256" key="3">
    <source>
        <dbReference type="PROSITE-ProRule" id="PRU00221"/>
    </source>
</evidence>
<keyword evidence="4" id="KW-0732">Signal</keyword>
<name>A0A8E6EZN0_9BACT</name>
<dbReference type="RefSeq" id="WP_213498899.1">
    <property type="nucleotide sequence ID" value="NZ_CP074694.1"/>
</dbReference>
<dbReference type="Pfam" id="PF00400">
    <property type="entry name" value="WD40"/>
    <property type="match status" value="1"/>
</dbReference>
<keyword evidence="2" id="KW-0677">Repeat</keyword>
<evidence type="ECO:0000313" key="6">
    <source>
        <dbReference type="Proteomes" id="UP000676194"/>
    </source>
</evidence>
<feature type="repeat" description="WD" evidence="3">
    <location>
        <begin position="38"/>
        <end position="72"/>
    </location>
</feature>
<dbReference type="EMBL" id="CP074694">
    <property type="protein sequence ID" value="QVL33923.1"/>
    <property type="molecule type" value="Genomic_DNA"/>
</dbReference>
<protein>
    <recommendedName>
        <fullName evidence="7">WD40 repeat domain-containing protein</fullName>
    </recommendedName>
</protein>
<organism evidence="5 6">
    <name type="scientific">Telmatocola sphagniphila</name>
    <dbReference type="NCBI Taxonomy" id="1123043"/>
    <lineage>
        <taxon>Bacteria</taxon>
        <taxon>Pseudomonadati</taxon>
        <taxon>Planctomycetota</taxon>
        <taxon>Planctomycetia</taxon>
        <taxon>Gemmatales</taxon>
        <taxon>Gemmataceae</taxon>
    </lineage>
</organism>
<proteinExistence type="predicted"/>
<dbReference type="PANTHER" id="PTHR44129">
    <property type="entry name" value="WD REPEAT-CONTAINING PROTEIN POP1"/>
    <property type="match status" value="1"/>
</dbReference>
<dbReference type="InterPro" id="IPR001680">
    <property type="entry name" value="WD40_rpt"/>
</dbReference>
<keyword evidence="6" id="KW-1185">Reference proteome</keyword>
<dbReference type="PROSITE" id="PS50082">
    <property type="entry name" value="WD_REPEATS_2"/>
    <property type="match status" value="1"/>
</dbReference>
<accession>A0A8E6EZN0</accession>
<dbReference type="InterPro" id="IPR015943">
    <property type="entry name" value="WD40/YVTN_repeat-like_dom_sf"/>
</dbReference>
<dbReference type="AlphaFoldDB" id="A0A8E6EZN0"/>
<dbReference type="Gene3D" id="2.130.10.10">
    <property type="entry name" value="YVTN repeat-like/Quinoprotein amine dehydrogenase"/>
    <property type="match status" value="1"/>
</dbReference>
<sequence>MKYLFQIARSVVTVTSALCLGMIASTAAAQQPLQSLVLKGHTAEVRSVSFSPDGKMIASASWEQTVRIWDAK</sequence>
<keyword evidence="1 3" id="KW-0853">WD repeat</keyword>
<feature type="chain" id="PRO_5034467988" description="WD40 repeat domain-containing protein" evidence="4">
    <location>
        <begin position="30"/>
        <end position="72"/>
    </location>
</feature>
<evidence type="ECO:0000256" key="2">
    <source>
        <dbReference type="ARBA" id="ARBA00022737"/>
    </source>
</evidence>
<dbReference type="InterPro" id="IPR050349">
    <property type="entry name" value="WD_LIS1/nudF_dynein_reg"/>
</dbReference>
<evidence type="ECO:0000256" key="4">
    <source>
        <dbReference type="SAM" id="SignalP"/>
    </source>
</evidence>